<evidence type="ECO:0000256" key="1">
    <source>
        <dbReference type="SAM" id="MobiDB-lite"/>
    </source>
</evidence>
<sequence>MSEEPMVLVRPPCSAGRQRKEESWGERRVVAGGEYLRKVERQSRKLQYMSIPSSRGAMPPFRALGCWLHRRRNFRWFGEKCWIIPLSSLDRESQADKAASARAGRVLNHYSSIWHSSPGWYNTTKLHRWVTAPCHGDQGGSIKLLPRPAECLAKQGPKRQEQPRNSWRTSLKTLGRCSLSRIGYEAGQVEVVSRTESLEHGQWRLRAGYRSRRCRDRAGWV</sequence>
<protein>
    <submittedName>
        <fullName evidence="2">Uncharacterized protein</fullName>
    </submittedName>
</protein>
<feature type="region of interest" description="Disordered" evidence="1">
    <location>
        <begin position="1"/>
        <end position="22"/>
    </location>
</feature>
<keyword evidence="3" id="KW-1185">Reference proteome</keyword>
<gene>
    <name evidence="2" type="ORF">N658DRAFT_117662</name>
</gene>
<name>A0AAN6Q887_9PEZI</name>
<organism evidence="2 3">
    <name type="scientific">Parathielavia hyrcaniae</name>
    <dbReference type="NCBI Taxonomy" id="113614"/>
    <lineage>
        <taxon>Eukaryota</taxon>
        <taxon>Fungi</taxon>
        <taxon>Dikarya</taxon>
        <taxon>Ascomycota</taxon>
        <taxon>Pezizomycotina</taxon>
        <taxon>Sordariomycetes</taxon>
        <taxon>Sordariomycetidae</taxon>
        <taxon>Sordariales</taxon>
        <taxon>Chaetomiaceae</taxon>
        <taxon>Parathielavia</taxon>
    </lineage>
</organism>
<dbReference type="EMBL" id="MU863625">
    <property type="protein sequence ID" value="KAK4105393.1"/>
    <property type="molecule type" value="Genomic_DNA"/>
</dbReference>
<dbReference type="AlphaFoldDB" id="A0AAN6Q887"/>
<evidence type="ECO:0000313" key="2">
    <source>
        <dbReference type="EMBL" id="KAK4105393.1"/>
    </source>
</evidence>
<comment type="caution">
    <text evidence="2">The sequence shown here is derived from an EMBL/GenBank/DDBJ whole genome shotgun (WGS) entry which is preliminary data.</text>
</comment>
<dbReference type="Proteomes" id="UP001305647">
    <property type="component" value="Unassembled WGS sequence"/>
</dbReference>
<accession>A0AAN6Q887</accession>
<reference evidence="2" key="1">
    <citation type="journal article" date="2023" name="Mol. Phylogenet. Evol.">
        <title>Genome-scale phylogeny and comparative genomics of the fungal order Sordariales.</title>
        <authorList>
            <person name="Hensen N."/>
            <person name="Bonometti L."/>
            <person name="Westerberg I."/>
            <person name="Brannstrom I.O."/>
            <person name="Guillou S."/>
            <person name="Cros-Aarteil S."/>
            <person name="Calhoun S."/>
            <person name="Haridas S."/>
            <person name="Kuo A."/>
            <person name="Mondo S."/>
            <person name="Pangilinan J."/>
            <person name="Riley R."/>
            <person name="LaButti K."/>
            <person name="Andreopoulos B."/>
            <person name="Lipzen A."/>
            <person name="Chen C."/>
            <person name="Yan M."/>
            <person name="Daum C."/>
            <person name="Ng V."/>
            <person name="Clum A."/>
            <person name="Steindorff A."/>
            <person name="Ohm R.A."/>
            <person name="Martin F."/>
            <person name="Silar P."/>
            <person name="Natvig D.O."/>
            <person name="Lalanne C."/>
            <person name="Gautier V."/>
            <person name="Ament-Velasquez S.L."/>
            <person name="Kruys A."/>
            <person name="Hutchinson M.I."/>
            <person name="Powell A.J."/>
            <person name="Barry K."/>
            <person name="Miller A.N."/>
            <person name="Grigoriev I.V."/>
            <person name="Debuchy R."/>
            <person name="Gladieux P."/>
            <person name="Hiltunen Thoren M."/>
            <person name="Johannesson H."/>
        </authorList>
    </citation>
    <scope>NUCLEOTIDE SEQUENCE</scope>
    <source>
        <strain evidence="2">CBS 757.83</strain>
    </source>
</reference>
<reference evidence="2" key="2">
    <citation type="submission" date="2023-05" db="EMBL/GenBank/DDBJ databases">
        <authorList>
            <consortium name="Lawrence Berkeley National Laboratory"/>
            <person name="Steindorff A."/>
            <person name="Hensen N."/>
            <person name="Bonometti L."/>
            <person name="Westerberg I."/>
            <person name="Brannstrom I.O."/>
            <person name="Guillou S."/>
            <person name="Cros-Aarteil S."/>
            <person name="Calhoun S."/>
            <person name="Haridas S."/>
            <person name="Kuo A."/>
            <person name="Mondo S."/>
            <person name="Pangilinan J."/>
            <person name="Riley R."/>
            <person name="Labutti K."/>
            <person name="Andreopoulos B."/>
            <person name="Lipzen A."/>
            <person name="Chen C."/>
            <person name="Yanf M."/>
            <person name="Daum C."/>
            <person name="Ng V."/>
            <person name="Clum A."/>
            <person name="Ohm R."/>
            <person name="Martin F."/>
            <person name="Silar P."/>
            <person name="Natvig D."/>
            <person name="Lalanne C."/>
            <person name="Gautier V."/>
            <person name="Ament-Velasquez S.L."/>
            <person name="Kruys A."/>
            <person name="Hutchinson M.I."/>
            <person name="Powell A.J."/>
            <person name="Barry K."/>
            <person name="Miller A.N."/>
            <person name="Grigoriev I.V."/>
            <person name="Debuchy R."/>
            <person name="Gladieux P."/>
            <person name="Thoren M.H."/>
            <person name="Johannesson H."/>
        </authorList>
    </citation>
    <scope>NUCLEOTIDE SEQUENCE</scope>
    <source>
        <strain evidence="2">CBS 757.83</strain>
    </source>
</reference>
<evidence type="ECO:0000313" key="3">
    <source>
        <dbReference type="Proteomes" id="UP001305647"/>
    </source>
</evidence>
<proteinExistence type="predicted"/>